<dbReference type="InterPro" id="IPR005770">
    <property type="entry name" value="PhnD"/>
</dbReference>
<dbReference type="eggNOG" id="COG3221">
    <property type="taxonomic scope" value="Bacteria"/>
</dbReference>
<dbReference type="PANTHER" id="PTHR35841">
    <property type="entry name" value="PHOSPHONATES-BINDING PERIPLASMIC PROTEIN"/>
    <property type="match status" value="1"/>
</dbReference>
<dbReference type="Pfam" id="PF12974">
    <property type="entry name" value="Phosphonate-bd"/>
    <property type="match status" value="1"/>
</dbReference>
<organism evidence="4 5">
    <name type="scientific">Asticcacaulis benevestitus DSM 16100 = ATCC BAA-896</name>
    <dbReference type="NCBI Taxonomy" id="1121022"/>
    <lineage>
        <taxon>Bacteria</taxon>
        <taxon>Pseudomonadati</taxon>
        <taxon>Pseudomonadota</taxon>
        <taxon>Alphaproteobacteria</taxon>
        <taxon>Caulobacterales</taxon>
        <taxon>Caulobacteraceae</taxon>
        <taxon>Asticcacaulis</taxon>
    </lineage>
</organism>
<sequence length="335" mass="36122">MAALLALPACERFGNGITARSEIGFSIPTAEKTPETKAETEARWAPLLADLAKQTGLTIKAVYADDYEAQRGAFQGRKVQAGWFENLSGAEAVTQEHGEVFAAVEGVDALQSLIIVPVESKLTPADLLKCDKRLSLALGDTPSTFDTPLYTLFQPAKVDPETCFKATRETGPDKAIAGVLKGTLSAAAIDSAHLLKVQQGDAETFKKLKVIWASEPLAEDVLIYREDLDPVTKEKLRSFFLSYGRAPGAEGDRQRAVLSRLGFAGFSPEDDGHFVPIRLMRASVELMKAERGGKAHDIETARQNLSDIQAEQRALDAKTAPQLLADPEAPASSAK</sequence>
<name>V4PZD2_9CAUL</name>
<evidence type="ECO:0000256" key="2">
    <source>
        <dbReference type="ARBA" id="ARBA00022729"/>
    </source>
</evidence>
<dbReference type="SUPFAM" id="SSF53850">
    <property type="entry name" value="Periplasmic binding protein-like II"/>
    <property type="match status" value="1"/>
</dbReference>
<keyword evidence="5" id="KW-1185">Reference proteome</keyword>
<evidence type="ECO:0008006" key="6">
    <source>
        <dbReference type="Google" id="ProtNLM"/>
    </source>
</evidence>
<proteinExistence type="inferred from homology"/>
<evidence type="ECO:0000313" key="5">
    <source>
        <dbReference type="Proteomes" id="UP000017837"/>
    </source>
</evidence>
<dbReference type="NCBIfam" id="TIGR01098">
    <property type="entry name" value="3A0109s03R"/>
    <property type="match status" value="1"/>
</dbReference>
<protein>
    <recommendedName>
        <fullName evidence="6">Phosphonate ABC transporter substrate-binding protein</fullName>
    </recommendedName>
</protein>
<dbReference type="PATRIC" id="fig|1121022.4.peg.1047"/>
<evidence type="ECO:0000313" key="4">
    <source>
        <dbReference type="EMBL" id="ESQ93731.1"/>
    </source>
</evidence>
<comment type="caution">
    <text evidence="4">The sequence shown here is derived from an EMBL/GenBank/DDBJ whole genome shotgun (WGS) entry which is preliminary data.</text>
</comment>
<keyword evidence="2" id="KW-0732">Signal</keyword>
<dbReference type="Gene3D" id="3.40.190.10">
    <property type="entry name" value="Periplasmic binding protein-like II"/>
    <property type="match status" value="2"/>
</dbReference>
<accession>V4PZD2</accession>
<dbReference type="GO" id="GO:0043190">
    <property type="term" value="C:ATP-binding cassette (ABC) transporter complex"/>
    <property type="evidence" value="ECO:0007669"/>
    <property type="project" value="InterPro"/>
</dbReference>
<feature type="region of interest" description="Disordered" evidence="3">
    <location>
        <begin position="316"/>
        <end position="335"/>
    </location>
</feature>
<evidence type="ECO:0000256" key="1">
    <source>
        <dbReference type="ARBA" id="ARBA00007162"/>
    </source>
</evidence>
<comment type="similarity">
    <text evidence="1">Belongs to the phosphate/phosphite/phosphonate binding protein family.</text>
</comment>
<dbReference type="Proteomes" id="UP000017837">
    <property type="component" value="Unassembled WGS sequence"/>
</dbReference>
<dbReference type="EMBL" id="AWGB01000007">
    <property type="protein sequence ID" value="ESQ93731.1"/>
    <property type="molecule type" value="Genomic_DNA"/>
</dbReference>
<dbReference type="PANTHER" id="PTHR35841:SF1">
    <property type="entry name" value="PHOSPHONATES-BINDING PERIPLASMIC PROTEIN"/>
    <property type="match status" value="1"/>
</dbReference>
<reference evidence="4 5" key="1">
    <citation type="journal article" date="2014" name="Nature">
        <title>Sequential evolution of bacterial morphology by co-option of a developmental regulator.</title>
        <authorList>
            <person name="Jiang C."/>
            <person name="Brown P.J."/>
            <person name="Ducret A."/>
            <person name="Brun Y.V."/>
        </authorList>
    </citation>
    <scope>NUCLEOTIDE SEQUENCE [LARGE SCALE GENOMIC DNA]</scope>
    <source>
        <strain evidence="4 5">DSM 16100</strain>
    </source>
</reference>
<gene>
    <name evidence="4" type="ORF">ABENE_05265</name>
</gene>
<dbReference type="GO" id="GO:0055085">
    <property type="term" value="P:transmembrane transport"/>
    <property type="evidence" value="ECO:0007669"/>
    <property type="project" value="InterPro"/>
</dbReference>
<dbReference type="STRING" id="1121022.GCA_000376105_02090"/>
<evidence type="ECO:0000256" key="3">
    <source>
        <dbReference type="SAM" id="MobiDB-lite"/>
    </source>
</evidence>
<dbReference type="AlphaFoldDB" id="V4PZD2"/>